<dbReference type="InterPro" id="IPR013320">
    <property type="entry name" value="ConA-like_dom_sf"/>
</dbReference>
<protein>
    <submittedName>
        <fullName evidence="5">Family 16 glycosylhydrolase</fullName>
    </submittedName>
</protein>
<proteinExistence type="inferred from homology"/>
<feature type="region of interest" description="Disordered" evidence="2">
    <location>
        <begin position="32"/>
        <end position="58"/>
    </location>
</feature>
<dbReference type="SUPFAM" id="SSF49899">
    <property type="entry name" value="Concanavalin A-like lectins/glucanases"/>
    <property type="match status" value="1"/>
</dbReference>
<dbReference type="CDD" id="cd08023">
    <property type="entry name" value="GH16_laminarinase_like"/>
    <property type="match status" value="1"/>
</dbReference>
<evidence type="ECO:0000313" key="5">
    <source>
        <dbReference type="EMBL" id="XAN09165.1"/>
    </source>
</evidence>
<evidence type="ECO:0000256" key="2">
    <source>
        <dbReference type="SAM" id="MobiDB-lite"/>
    </source>
</evidence>
<dbReference type="RefSeq" id="WP_425310622.1">
    <property type="nucleotide sequence ID" value="NZ_CP154795.1"/>
</dbReference>
<evidence type="ECO:0000259" key="4">
    <source>
        <dbReference type="PROSITE" id="PS51762"/>
    </source>
</evidence>
<organism evidence="5 6">
    <name type="scientific">Ammonicoccus fulvus</name>
    <dbReference type="NCBI Taxonomy" id="3138240"/>
    <lineage>
        <taxon>Bacteria</taxon>
        <taxon>Bacillati</taxon>
        <taxon>Actinomycetota</taxon>
        <taxon>Actinomycetes</taxon>
        <taxon>Propionibacteriales</taxon>
        <taxon>Propionibacteriaceae</taxon>
        <taxon>Ammonicoccus</taxon>
    </lineage>
</organism>
<dbReference type="InterPro" id="IPR000757">
    <property type="entry name" value="Beta-glucanase-like"/>
</dbReference>
<dbReference type="PROSITE" id="PS51762">
    <property type="entry name" value="GH16_2"/>
    <property type="match status" value="1"/>
</dbReference>
<evidence type="ECO:0000313" key="6">
    <source>
        <dbReference type="Proteomes" id="UP001442841"/>
    </source>
</evidence>
<evidence type="ECO:0000256" key="1">
    <source>
        <dbReference type="ARBA" id="ARBA00006865"/>
    </source>
</evidence>
<keyword evidence="6" id="KW-1185">Reference proteome</keyword>
<dbReference type="PANTHER" id="PTHR10963">
    <property type="entry name" value="GLYCOSYL HYDROLASE-RELATED"/>
    <property type="match status" value="1"/>
</dbReference>
<dbReference type="Gene3D" id="2.60.120.200">
    <property type="match status" value="1"/>
</dbReference>
<accession>A0ABZ3FTV2</accession>
<comment type="similarity">
    <text evidence="1">Belongs to the glycosyl hydrolase 16 family.</text>
</comment>
<feature type="chain" id="PRO_5047196698" evidence="3">
    <location>
        <begin position="30"/>
        <end position="585"/>
    </location>
</feature>
<dbReference type="Proteomes" id="UP001442841">
    <property type="component" value="Chromosome"/>
</dbReference>
<keyword evidence="3" id="KW-0732">Signal</keyword>
<reference evidence="5 6" key="1">
    <citation type="submission" date="2024-04" db="EMBL/GenBank/DDBJ databases">
        <title>Isolation of an actinomycete strain from pig manure.</title>
        <authorList>
            <person name="Gong T."/>
            <person name="Yu Z."/>
            <person name="An M."/>
            <person name="Wei C."/>
            <person name="Yang W."/>
            <person name="Liu L."/>
        </authorList>
    </citation>
    <scope>NUCLEOTIDE SEQUENCE [LARGE SCALE GENOMIC DNA]</scope>
    <source>
        <strain evidence="5 6">ZF39</strain>
    </source>
</reference>
<evidence type="ECO:0000256" key="3">
    <source>
        <dbReference type="SAM" id="SignalP"/>
    </source>
</evidence>
<feature type="signal peptide" evidence="3">
    <location>
        <begin position="1"/>
        <end position="29"/>
    </location>
</feature>
<dbReference type="Pfam" id="PF00722">
    <property type="entry name" value="Glyco_hydro_16"/>
    <property type="match status" value="1"/>
</dbReference>
<dbReference type="InterPro" id="IPR013207">
    <property type="entry name" value="LGFP"/>
</dbReference>
<gene>
    <name evidence="5" type="ORF">AADG42_18190</name>
</gene>
<dbReference type="PANTHER" id="PTHR10963:SF55">
    <property type="entry name" value="GLYCOSIDE HYDROLASE FAMILY 16 PROTEIN"/>
    <property type="match status" value="1"/>
</dbReference>
<feature type="domain" description="GH16" evidence="4">
    <location>
        <begin position="41"/>
        <end position="317"/>
    </location>
</feature>
<sequence>MQARSKRRLAAGSSLVALAMTLIAQPAIAAPTASPTTTSSASPAATVRPAAEPTAEARAAQVGPGILIDDFDGAAGSAPDPEVWGFETGRGFEGWGNWEKQFYTDSRNNSWLDGQGNLIIQAKYEAPGATQQYGDDPGNSHNWETQWTSARLTTKDKFDFQYGRAEARLKAPQGAGMWPAFWALGTEGPWPQSGELDIFEGASWRPDSTLSNVFGGNAWNDLRMIDGWTDQGEPLGDDFHTYAMEWTPDTIQYFFDGRLHHEVTRANMGSDWRSSQPNYLILNVAVGGNFGGPFNADSGRDSTMVVDYVRVTNGQNPRPTGRLAISREWTALGGLRGRLGDTARDDARTFCGLRADGCGQRFEGGLILWSPASGAHPVWGEIGRKYAEVGYENSTLGYPTSGEFCGLRGGGCGQRFQNGYIYWSPTSGVQTVWGAIAGKYAKKGWENSALGYPTSGEFCGLRDGGCGQRFQGGYIYWTPATGAHSVWGAIAGKYADKGWETGQLAYPTSDEFCGLRDGGCAQRFQNGLIYWSPRSGAHPVWGEILDQYASQGYERGRLAYPITDELVTPRGWEQRFQGGILTWPR</sequence>
<dbReference type="EMBL" id="CP154795">
    <property type="protein sequence ID" value="XAN09165.1"/>
    <property type="molecule type" value="Genomic_DNA"/>
</dbReference>
<dbReference type="InterPro" id="IPR050546">
    <property type="entry name" value="Glycosyl_Hydrlase_16"/>
</dbReference>
<dbReference type="Pfam" id="PF08310">
    <property type="entry name" value="LGFP"/>
    <property type="match status" value="4"/>
</dbReference>
<name>A0ABZ3FTV2_9ACTN</name>